<evidence type="ECO:0000313" key="5">
    <source>
        <dbReference type="Proteomes" id="UP000612899"/>
    </source>
</evidence>
<sequence>MKRDSYPTAVWDVATIAVTTVVALTALDSVYAGRRYLLTGAIGLGLGLGLGWLANRLRWMPPTAILAGLAPVTVAAGLLALPETMLFFVVPSLRTLDGLWAGAVDGWRGLLTTVPPVVDDGPLLLVPYLGGFAAALSAVLLAGRVKLLVAPVLPGALLLVAGLLLGTREPVSVLLNGTAFAALALVAVTVRDRRRSGTKVPGRSQVARQLGQSTTMVAVAAGAAWMLALPPAVSGVDDRYVLREHIELPFDANVYPSPLAGFRRYEVLQKDKVLFNIVGLPNDARLRLAVMDNYDGLVWTVAQGGGRRAASGVFERIGARIPATVKGTEARLQITIRELGGVWVPIAGEPTAITFPGQRGGELTDAFRLNRASQTGVMAGHSLLRDGDTIAMDVVVPPAMDWQSKGKSLAGQAVQAVSLPTLEGVPDRVGAVVAERTSGMTGAYEMLDSLYKALQGGDFSDGTGLAGTGLTVLPGHSAGRMREFLTGPRPVGDPEQYAAAFGLLARELDLPARVVLGVRPKERNGATDITGGMVTAWVEVKFAEAGWVAIDPTPEVHNKPKPPDPPARHEGNAQLIQPPIVPEMPPAQMPPPGEEGIDPPPEPPCGLCDAALQFLKYAGPPLLFIGLLAGLILGLKAWRRRRRRRYPTVRLRVAGGWLELLDRLRDHRVPVPADLSRRETVTALYRMSDKDLGPAHKRAIRELAHLADRCVFAPDQFEPPEQDQKFWSTMDDALRALSRETSFWQRLAARLNPTTLLPAAAIAALPFGIRP</sequence>
<dbReference type="RefSeq" id="WP_203913180.1">
    <property type="nucleotide sequence ID" value="NZ_BONY01000068.1"/>
</dbReference>
<dbReference type="Pfam" id="PF11992">
    <property type="entry name" value="TgpA_N"/>
    <property type="match status" value="1"/>
</dbReference>
<feature type="transmembrane region" description="Helical" evidence="2">
    <location>
        <begin position="66"/>
        <end position="90"/>
    </location>
</feature>
<dbReference type="EMBL" id="BONY01000068">
    <property type="protein sequence ID" value="GIH09444.1"/>
    <property type="molecule type" value="Genomic_DNA"/>
</dbReference>
<name>A0A8J3VJH8_9ACTN</name>
<keyword evidence="2" id="KW-0472">Membrane</keyword>
<reference evidence="4" key="1">
    <citation type="submission" date="2021-01" db="EMBL/GenBank/DDBJ databases">
        <title>Whole genome shotgun sequence of Rhizocola hellebori NBRC 109834.</title>
        <authorList>
            <person name="Komaki H."/>
            <person name="Tamura T."/>
        </authorList>
    </citation>
    <scope>NUCLEOTIDE SEQUENCE</scope>
    <source>
        <strain evidence="4">NBRC 109834</strain>
    </source>
</reference>
<keyword evidence="2" id="KW-1133">Transmembrane helix</keyword>
<evidence type="ECO:0000256" key="1">
    <source>
        <dbReference type="SAM" id="MobiDB-lite"/>
    </source>
</evidence>
<evidence type="ECO:0000256" key="2">
    <source>
        <dbReference type="SAM" id="Phobius"/>
    </source>
</evidence>
<feature type="transmembrane region" description="Helical" evidence="2">
    <location>
        <begin position="171"/>
        <end position="190"/>
    </location>
</feature>
<dbReference type="PANTHER" id="PTHR42736:SF1">
    <property type="entry name" value="PROTEIN-GLUTAMINE GAMMA-GLUTAMYLTRANSFERASE"/>
    <property type="match status" value="1"/>
</dbReference>
<dbReference type="SUPFAM" id="SSF54001">
    <property type="entry name" value="Cysteine proteinases"/>
    <property type="match status" value="1"/>
</dbReference>
<feature type="transmembrane region" description="Helical" evidence="2">
    <location>
        <begin position="9"/>
        <end position="30"/>
    </location>
</feature>
<feature type="transmembrane region" description="Helical" evidence="2">
    <location>
        <begin position="147"/>
        <end position="165"/>
    </location>
</feature>
<evidence type="ECO:0000313" key="4">
    <source>
        <dbReference type="EMBL" id="GIH09444.1"/>
    </source>
</evidence>
<feature type="transmembrane region" description="Helical" evidence="2">
    <location>
        <begin position="36"/>
        <end position="54"/>
    </location>
</feature>
<accession>A0A8J3VJH8</accession>
<feature type="domain" description="Transglutaminase-like" evidence="3">
    <location>
        <begin position="486"/>
        <end position="554"/>
    </location>
</feature>
<dbReference type="Proteomes" id="UP000612899">
    <property type="component" value="Unassembled WGS sequence"/>
</dbReference>
<dbReference type="InterPro" id="IPR021878">
    <property type="entry name" value="TgpA_N"/>
</dbReference>
<feature type="compositionally biased region" description="Basic and acidic residues" evidence="1">
    <location>
        <begin position="554"/>
        <end position="571"/>
    </location>
</feature>
<dbReference type="InterPro" id="IPR038765">
    <property type="entry name" value="Papain-like_cys_pep_sf"/>
</dbReference>
<feature type="transmembrane region" description="Helical" evidence="2">
    <location>
        <begin position="614"/>
        <end position="635"/>
    </location>
</feature>
<dbReference type="AlphaFoldDB" id="A0A8J3VJH8"/>
<protein>
    <submittedName>
        <fullName evidence="4">Transglutaminase</fullName>
    </submittedName>
</protein>
<feature type="region of interest" description="Disordered" evidence="1">
    <location>
        <begin position="552"/>
        <end position="571"/>
    </location>
</feature>
<dbReference type="InterPro" id="IPR052901">
    <property type="entry name" value="Bact_TGase-like"/>
</dbReference>
<keyword evidence="2" id="KW-0812">Transmembrane</keyword>
<dbReference type="SMART" id="SM00460">
    <property type="entry name" value="TGc"/>
    <property type="match status" value="1"/>
</dbReference>
<feature type="transmembrane region" description="Helical" evidence="2">
    <location>
        <begin position="123"/>
        <end position="142"/>
    </location>
</feature>
<dbReference type="InterPro" id="IPR002931">
    <property type="entry name" value="Transglutaminase-like"/>
</dbReference>
<proteinExistence type="predicted"/>
<evidence type="ECO:0000259" key="3">
    <source>
        <dbReference type="SMART" id="SM00460"/>
    </source>
</evidence>
<dbReference type="Pfam" id="PF01841">
    <property type="entry name" value="Transglut_core"/>
    <property type="match status" value="1"/>
</dbReference>
<keyword evidence="5" id="KW-1185">Reference proteome</keyword>
<dbReference type="Gene3D" id="3.10.620.30">
    <property type="match status" value="1"/>
</dbReference>
<feature type="transmembrane region" description="Helical" evidence="2">
    <location>
        <begin position="210"/>
        <end position="229"/>
    </location>
</feature>
<gene>
    <name evidence="4" type="ORF">Rhe02_75110</name>
</gene>
<comment type="caution">
    <text evidence="4">The sequence shown here is derived from an EMBL/GenBank/DDBJ whole genome shotgun (WGS) entry which is preliminary data.</text>
</comment>
<dbReference type="PANTHER" id="PTHR42736">
    <property type="entry name" value="PROTEIN-GLUTAMINE GAMMA-GLUTAMYLTRANSFERASE"/>
    <property type="match status" value="1"/>
</dbReference>
<organism evidence="4 5">
    <name type="scientific">Rhizocola hellebori</name>
    <dbReference type="NCBI Taxonomy" id="1392758"/>
    <lineage>
        <taxon>Bacteria</taxon>
        <taxon>Bacillati</taxon>
        <taxon>Actinomycetota</taxon>
        <taxon>Actinomycetes</taxon>
        <taxon>Micromonosporales</taxon>
        <taxon>Micromonosporaceae</taxon>
        <taxon>Rhizocola</taxon>
    </lineage>
</organism>